<dbReference type="InterPro" id="IPR028082">
    <property type="entry name" value="Peripla_BP_I"/>
</dbReference>
<proteinExistence type="predicted"/>
<dbReference type="CDD" id="cd01392">
    <property type="entry name" value="HTH_LacI"/>
    <property type="match status" value="1"/>
</dbReference>
<name>A0A562SYI4_9HYPH</name>
<protein>
    <submittedName>
        <fullName evidence="5">LacI family transcriptional regulator</fullName>
    </submittedName>
</protein>
<evidence type="ECO:0000313" key="5">
    <source>
        <dbReference type="EMBL" id="TWI85994.1"/>
    </source>
</evidence>
<dbReference type="Gene3D" id="3.40.50.2300">
    <property type="match status" value="2"/>
</dbReference>
<dbReference type="SMART" id="SM00354">
    <property type="entry name" value="HTH_LACI"/>
    <property type="match status" value="1"/>
</dbReference>
<keyword evidence="6" id="KW-1185">Reference proteome</keyword>
<evidence type="ECO:0000256" key="3">
    <source>
        <dbReference type="ARBA" id="ARBA00023163"/>
    </source>
</evidence>
<dbReference type="InterPro" id="IPR010982">
    <property type="entry name" value="Lambda_DNA-bd_dom_sf"/>
</dbReference>
<dbReference type="Pfam" id="PF00356">
    <property type="entry name" value="LacI"/>
    <property type="match status" value="1"/>
</dbReference>
<comment type="caution">
    <text evidence="5">The sequence shown here is derived from an EMBL/GenBank/DDBJ whole genome shotgun (WGS) entry which is preliminary data.</text>
</comment>
<dbReference type="GO" id="GO:0000976">
    <property type="term" value="F:transcription cis-regulatory region binding"/>
    <property type="evidence" value="ECO:0007669"/>
    <property type="project" value="TreeGrafter"/>
</dbReference>
<dbReference type="GO" id="GO:0003700">
    <property type="term" value="F:DNA-binding transcription factor activity"/>
    <property type="evidence" value="ECO:0007669"/>
    <property type="project" value="TreeGrafter"/>
</dbReference>
<evidence type="ECO:0000313" key="6">
    <source>
        <dbReference type="Proteomes" id="UP000320593"/>
    </source>
</evidence>
<keyword evidence="2" id="KW-0238">DNA-binding</keyword>
<evidence type="ECO:0000256" key="2">
    <source>
        <dbReference type="ARBA" id="ARBA00023125"/>
    </source>
</evidence>
<dbReference type="PANTHER" id="PTHR30146">
    <property type="entry name" value="LACI-RELATED TRANSCRIPTIONAL REPRESSOR"/>
    <property type="match status" value="1"/>
</dbReference>
<dbReference type="OrthoDB" id="60111at2"/>
<dbReference type="InterPro" id="IPR000843">
    <property type="entry name" value="HTH_LacI"/>
</dbReference>
<dbReference type="Gene3D" id="1.10.260.40">
    <property type="entry name" value="lambda repressor-like DNA-binding domains"/>
    <property type="match status" value="1"/>
</dbReference>
<dbReference type="PROSITE" id="PS50932">
    <property type="entry name" value="HTH_LACI_2"/>
    <property type="match status" value="1"/>
</dbReference>
<dbReference type="AlphaFoldDB" id="A0A562SYI4"/>
<dbReference type="SUPFAM" id="SSF47413">
    <property type="entry name" value="lambda repressor-like DNA-binding domains"/>
    <property type="match status" value="1"/>
</dbReference>
<dbReference type="Proteomes" id="UP000320593">
    <property type="component" value="Unassembled WGS sequence"/>
</dbReference>
<sequence length="350" mass="38769">MVGDIDEKPADQTVRPTLKTVAEESGFAVTTVSRALADDPRIAKDTRQKVADIAHRLGYVPNRAAQRLRTGRTKVISLLLNTTHEFLSFTSEFLSGMTDGLAGTGYAVTITPDRLAEDRLEVIRNIRRNSLADAIVFTRTECFDERVRYLLEHNFPFATHGRTDFTTPHPFVDFDNEVFARMAVDRLVAKGRKHICMVMPQERFTFSQHLRFGARQAASNHGIKLTIPDRIDLDSAPDLIAETLRGLHTGHHAPDGYVCVGEVMALITMAALQDAGLTQGREVDVVAKRASPISNYFRPKIETINEDLKATGRAMAEVLLRRIAGAPTSDTQVLLSPEGGFSACKDLNHF</sequence>
<reference evidence="5 6" key="1">
    <citation type="submission" date="2019-07" db="EMBL/GenBank/DDBJ databases">
        <title>Genomic Encyclopedia of Archaeal and Bacterial Type Strains, Phase II (KMG-II): from individual species to whole genera.</title>
        <authorList>
            <person name="Goeker M."/>
        </authorList>
    </citation>
    <scope>NUCLEOTIDE SEQUENCE [LARGE SCALE GENOMIC DNA]</scope>
    <source>
        <strain evidence="5 6">ATCC BAA-252</strain>
    </source>
</reference>
<gene>
    <name evidence="5" type="ORF">JM93_02701</name>
</gene>
<dbReference type="PANTHER" id="PTHR30146:SF109">
    <property type="entry name" value="HTH-TYPE TRANSCRIPTIONAL REGULATOR GALS"/>
    <property type="match status" value="1"/>
</dbReference>
<dbReference type="EMBL" id="VLLF01000006">
    <property type="protein sequence ID" value="TWI85994.1"/>
    <property type="molecule type" value="Genomic_DNA"/>
</dbReference>
<evidence type="ECO:0000259" key="4">
    <source>
        <dbReference type="PROSITE" id="PS50932"/>
    </source>
</evidence>
<organism evidence="5 6">
    <name type="scientific">Roseibium hamelinense</name>
    <dbReference type="NCBI Taxonomy" id="150831"/>
    <lineage>
        <taxon>Bacteria</taxon>
        <taxon>Pseudomonadati</taxon>
        <taxon>Pseudomonadota</taxon>
        <taxon>Alphaproteobacteria</taxon>
        <taxon>Hyphomicrobiales</taxon>
        <taxon>Stappiaceae</taxon>
        <taxon>Roseibium</taxon>
    </lineage>
</organism>
<dbReference type="CDD" id="cd20009">
    <property type="entry name" value="PBP1_RafR-like"/>
    <property type="match status" value="1"/>
</dbReference>
<evidence type="ECO:0000256" key="1">
    <source>
        <dbReference type="ARBA" id="ARBA00023015"/>
    </source>
</evidence>
<keyword evidence="3" id="KW-0804">Transcription</keyword>
<dbReference type="Pfam" id="PF13377">
    <property type="entry name" value="Peripla_BP_3"/>
    <property type="match status" value="1"/>
</dbReference>
<keyword evidence="1" id="KW-0805">Transcription regulation</keyword>
<dbReference type="InterPro" id="IPR046335">
    <property type="entry name" value="LacI/GalR-like_sensor"/>
</dbReference>
<dbReference type="SUPFAM" id="SSF53822">
    <property type="entry name" value="Periplasmic binding protein-like I"/>
    <property type="match status" value="1"/>
</dbReference>
<accession>A0A562SYI4</accession>
<feature type="domain" description="HTH lacI-type" evidence="4">
    <location>
        <begin position="16"/>
        <end position="70"/>
    </location>
</feature>